<reference evidence="1" key="1">
    <citation type="submission" date="2021-06" db="EMBL/GenBank/DDBJ databases">
        <authorList>
            <person name="Kallberg Y."/>
            <person name="Tangrot J."/>
            <person name="Rosling A."/>
        </authorList>
    </citation>
    <scope>NUCLEOTIDE SEQUENCE</scope>
    <source>
        <strain evidence="1">IL203A</strain>
    </source>
</reference>
<comment type="caution">
    <text evidence="1">The sequence shown here is derived from an EMBL/GenBank/DDBJ whole genome shotgun (WGS) entry which is preliminary data.</text>
</comment>
<protein>
    <submittedName>
        <fullName evidence="1">3956_t:CDS:1</fullName>
    </submittedName>
</protein>
<organism evidence="1 2">
    <name type="scientific">Dentiscutata heterogama</name>
    <dbReference type="NCBI Taxonomy" id="1316150"/>
    <lineage>
        <taxon>Eukaryota</taxon>
        <taxon>Fungi</taxon>
        <taxon>Fungi incertae sedis</taxon>
        <taxon>Mucoromycota</taxon>
        <taxon>Glomeromycotina</taxon>
        <taxon>Glomeromycetes</taxon>
        <taxon>Diversisporales</taxon>
        <taxon>Gigasporaceae</taxon>
        <taxon>Dentiscutata</taxon>
    </lineage>
</organism>
<dbReference type="Proteomes" id="UP000789702">
    <property type="component" value="Unassembled WGS sequence"/>
</dbReference>
<name>A0ACA9QB28_9GLOM</name>
<proteinExistence type="predicted"/>
<keyword evidence="2" id="KW-1185">Reference proteome</keyword>
<gene>
    <name evidence="1" type="ORF">DHETER_LOCUS14015</name>
</gene>
<sequence length="120" mass="14356">IYPSYLKPSMKECYFYQHFESAIQFVFDQFDECKPLTVSETWSRISKNTSVANIRKRKAVNDYVTFTIGWDSYRSNWAHERVLKELGKKMKMSYYDRLEFNYCVESTNRTKVLFPDGSIL</sequence>
<accession>A0ACA9QB28</accession>
<dbReference type="EMBL" id="CAJVPU010041023">
    <property type="protein sequence ID" value="CAG8740523.1"/>
    <property type="molecule type" value="Genomic_DNA"/>
</dbReference>
<evidence type="ECO:0000313" key="1">
    <source>
        <dbReference type="EMBL" id="CAG8740523.1"/>
    </source>
</evidence>
<evidence type="ECO:0000313" key="2">
    <source>
        <dbReference type="Proteomes" id="UP000789702"/>
    </source>
</evidence>
<feature type="non-terminal residue" evidence="1">
    <location>
        <position position="1"/>
    </location>
</feature>